<keyword evidence="3" id="KW-1185">Reference proteome</keyword>
<sequence>MSIGELLKMPLKEVKHGIKAKKENGQSSSSISSSILYENISDSCNNSNNKSIKNQRKNSCTPVKVNSNGKIPESHEGETLSLVDSLLGDTNDDTTSKHLNHLYDSNCKICQDKKSKEERLIREREEAVAEREAKRKRREMEIEMRIREEKMNLLKREMEEKKKMEKNLYNVTLHDGSHNIPLTIYPIKNPDLFILKDEMPRRLKNINHVRNINALKEVFEISIDSLTSRVMVCIVEADGNVGDENFLKYRKYLFKERLGIVINFEDSNLLKSFSLIPLDSFADIPDLLFDLPGYEISLFDFSTKFVGVFILEDQKLLDIFTSPPKPPILKNITKTTDAKESGDKKCCDKDSIRQDDDDGNDSKVTEKIINDDFKCHSENNDQPSSTPTCNIDKNITSSSDWMPMVSDTPKNETVSSPEPIITTHVGFKIPSLEMSEPPVPPSIELKSNSNVDVQEEEEEQPSQGGGKANKRKRSRKNRKSRNNKKRTRENSNNQSHSKFSGLSNVRRDFRSPLGPYHPRPDRRPGHNYLHDNDNVRMVEDRYNHVQSIPYNGSPLYQHQPSPSSSSLNGGVYSPRNSIPSLPRYSFSTPPSYNSRPILPLLKQEPYIKPLMEQTIVLGPQFNQPSPPNPSMYSSRIPQGISGPQSMYGNNVHGGQQQQQRPPQNNYYHHQQSSGNSKHHHYQQPYYNNFSRSRRF</sequence>
<keyword evidence="1" id="KW-0175">Coiled coil</keyword>
<feature type="region of interest" description="Disordered" evidence="2">
    <location>
        <begin position="431"/>
        <end position="531"/>
    </location>
</feature>
<organism evidence="3 4">
    <name type="scientific">Strongyloides papillosus</name>
    <name type="common">Intestinal threadworm</name>
    <dbReference type="NCBI Taxonomy" id="174720"/>
    <lineage>
        <taxon>Eukaryota</taxon>
        <taxon>Metazoa</taxon>
        <taxon>Ecdysozoa</taxon>
        <taxon>Nematoda</taxon>
        <taxon>Chromadorea</taxon>
        <taxon>Rhabditida</taxon>
        <taxon>Tylenchina</taxon>
        <taxon>Panagrolaimomorpha</taxon>
        <taxon>Strongyloidoidea</taxon>
        <taxon>Strongyloididae</taxon>
        <taxon>Strongyloides</taxon>
    </lineage>
</organism>
<feature type="compositionally biased region" description="Basic and acidic residues" evidence="2">
    <location>
        <begin position="339"/>
        <end position="379"/>
    </location>
</feature>
<proteinExistence type="predicted"/>
<dbReference type="AlphaFoldDB" id="A0A0N5B3G5"/>
<evidence type="ECO:0000256" key="2">
    <source>
        <dbReference type="SAM" id="MobiDB-lite"/>
    </source>
</evidence>
<feature type="region of interest" description="Disordered" evidence="2">
    <location>
        <begin position="548"/>
        <end position="574"/>
    </location>
</feature>
<feature type="compositionally biased region" description="Polar residues" evidence="2">
    <location>
        <begin position="631"/>
        <end position="654"/>
    </location>
</feature>
<feature type="coiled-coil region" evidence="1">
    <location>
        <begin position="110"/>
        <end position="167"/>
    </location>
</feature>
<feature type="compositionally biased region" description="Polar residues" evidence="2">
    <location>
        <begin position="664"/>
        <end position="675"/>
    </location>
</feature>
<feature type="compositionally biased region" description="Polar residues" evidence="2">
    <location>
        <begin position="684"/>
        <end position="695"/>
    </location>
</feature>
<name>A0A0N5B3G5_STREA</name>
<accession>A0A0N5B3G5</accession>
<dbReference type="Proteomes" id="UP000046392">
    <property type="component" value="Unplaced"/>
</dbReference>
<dbReference type="STRING" id="174720.A0A0N5B3G5"/>
<feature type="compositionally biased region" description="Basic and acidic residues" evidence="2">
    <location>
        <begin position="518"/>
        <end position="531"/>
    </location>
</feature>
<reference evidence="4" key="1">
    <citation type="submission" date="2017-02" db="UniProtKB">
        <authorList>
            <consortium name="WormBaseParasite"/>
        </authorList>
    </citation>
    <scope>IDENTIFICATION</scope>
</reference>
<feature type="compositionally biased region" description="Polar residues" evidence="2">
    <location>
        <begin position="380"/>
        <end position="400"/>
    </location>
</feature>
<feature type="region of interest" description="Disordered" evidence="2">
    <location>
        <begin position="47"/>
        <end position="77"/>
    </location>
</feature>
<protein>
    <submittedName>
        <fullName evidence="4">H/ACA ribonucleoprotein complex non-core subunit NAF1</fullName>
    </submittedName>
</protein>
<dbReference type="WBParaSite" id="SPAL_0000061600.1">
    <property type="protein sequence ID" value="SPAL_0000061600.1"/>
    <property type="gene ID" value="SPAL_0000061600"/>
</dbReference>
<feature type="compositionally biased region" description="Polar residues" evidence="2">
    <location>
        <begin position="60"/>
        <end position="69"/>
    </location>
</feature>
<feature type="region of interest" description="Disordered" evidence="2">
    <location>
        <begin position="339"/>
        <end position="419"/>
    </location>
</feature>
<feature type="compositionally biased region" description="Polar residues" evidence="2">
    <location>
        <begin position="494"/>
        <end position="503"/>
    </location>
</feature>
<feature type="compositionally biased region" description="Basic residues" evidence="2">
    <location>
        <begin position="468"/>
        <end position="487"/>
    </location>
</feature>
<evidence type="ECO:0000313" key="3">
    <source>
        <dbReference type="Proteomes" id="UP000046392"/>
    </source>
</evidence>
<evidence type="ECO:0000313" key="4">
    <source>
        <dbReference type="WBParaSite" id="SPAL_0000061600.1"/>
    </source>
</evidence>
<evidence type="ECO:0000256" key="1">
    <source>
        <dbReference type="SAM" id="Coils"/>
    </source>
</evidence>
<feature type="region of interest" description="Disordered" evidence="2">
    <location>
        <begin position="618"/>
        <end position="695"/>
    </location>
</feature>